<dbReference type="InterPro" id="IPR036116">
    <property type="entry name" value="FN3_sf"/>
</dbReference>
<dbReference type="AlphaFoldDB" id="A0A9Q9EJ42"/>
<dbReference type="Pfam" id="PF13472">
    <property type="entry name" value="Lipase_GDSL_2"/>
    <property type="match status" value="1"/>
</dbReference>
<dbReference type="PANTHER" id="PTHR30383">
    <property type="entry name" value="THIOESTERASE 1/PROTEASE 1/LYSOPHOSPHOLIPASE L1"/>
    <property type="match status" value="1"/>
</dbReference>
<dbReference type="PANTHER" id="PTHR30383:SF19">
    <property type="entry name" value="FIBRONECTIN TYPE-III DOMAIN-CONTAINING PROTEIN"/>
    <property type="match status" value="1"/>
</dbReference>
<dbReference type="InterPro" id="IPR051532">
    <property type="entry name" value="Ester_Hydrolysis_Enzymes"/>
</dbReference>
<dbReference type="Gene3D" id="3.40.50.1110">
    <property type="entry name" value="SGNH hydrolase"/>
    <property type="match status" value="1"/>
</dbReference>
<gene>
    <name evidence="4" type="ORF">Slin15195_G042920</name>
</gene>
<evidence type="ECO:0000313" key="4">
    <source>
        <dbReference type="EMBL" id="USW50973.1"/>
    </source>
</evidence>
<feature type="domain" description="Fibronectin type-III" evidence="3">
    <location>
        <begin position="380"/>
        <end position="476"/>
    </location>
</feature>
<dbReference type="InterPro" id="IPR013830">
    <property type="entry name" value="SGNH_hydro"/>
</dbReference>
<dbReference type="InterPro" id="IPR003961">
    <property type="entry name" value="FN3_dom"/>
</dbReference>
<dbReference type="GO" id="GO:0004622">
    <property type="term" value="F:phosphatidylcholine lysophospholipase activity"/>
    <property type="evidence" value="ECO:0007669"/>
    <property type="project" value="TreeGrafter"/>
</dbReference>
<dbReference type="Pfam" id="PF00041">
    <property type="entry name" value="fn3"/>
    <property type="match status" value="1"/>
</dbReference>
<proteinExistence type="predicted"/>
<evidence type="ECO:0000259" key="3">
    <source>
        <dbReference type="PROSITE" id="PS50853"/>
    </source>
</evidence>
<protein>
    <submittedName>
        <fullName evidence="4">Fibronectin type III, immunoglobulin-like, SGNH hydrolase-type esterase</fullName>
    </submittedName>
</protein>
<feature type="chain" id="PRO_5040274095" evidence="2">
    <location>
        <begin position="26"/>
        <end position="512"/>
    </location>
</feature>
<keyword evidence="4" id="KW-0378">Hydrolase</keyword>
<accession>A0A9Q9EJ42</accession>
<dbReference type="OrthoDB" id="2119228at2759"/>
<dbReference type="Gene3D" id="2.60.40.10">
    <property type="entry name" value="Immunoglobulins"/>
    <property type="match status" value="1"/>
</dbReference>
<dbReference type="InterPro" id="IPR036514">
    <property type="entry name" value="SGNH_hydro_sf"/>
</dbReference>
<dbReference type="InterPro" id="IPR013783">
    <property type="entry name" value="Ig-like_fold"/>
</dbReference>
<dbReference type="CDD" id="cd00063">
    <property type="entry name" value="FN3"/>
    <property type="match status" value="1"/>
</dbReference>
<keyword evidence="5" id="KW-1185">Reference proteome</keyword>
<feature type="region of interest" description="Disordered" evidence="1">
    <location>
        <begin position="76"/>
        <end position="98"/>
    </location>
</feature>
<dbReference type="SMART" id="SM00060">
    <property type="entry name" value="FN3"/>
    <property type="match status" value="1"/>
</dbReference>
<sequence length="512" mass="55934">MRASGVHFRHHVLAYLLALSALTVAQQQPRGNTKVLIVGDSITHCNEGDYTWRYRIWSWFQSSNLVVDFVGPYIGTAEPDTPEPPKRPRLYGEPEETPPLRVSGKYAAEFDSNHFAISGRAAAQVKDTIHDVVAEFTPDLILVLLGYNDLAFGFGNATGTLINMQTLIQNARAAKSETAFVIGTVPQRTWTGAAEQVRMTDEYNRRLRREGVGWSLDGSPVVIAPVREEYDCGPQYSNDECPAAHDGLHPNELGEYQIARAFSRALVSGLKMGESPLEVPSSIPPRPLPVPGDLEMDSSGLGVTATWDKVFGAYTYDTEYRLNGVATPAFKFSPTNVRANRWDTRWDEDGEIYDLRIRPIAGNRKGTWTDWQSATATPRLPQAPENVTASSTATGIDLSWALSQGNYSANLFNIYYWDINVTCTNMILSPTAAFEGTSGHIDGLVAGHRYNLAIEAWNDDGPGIPRGVGSVVVGGSEEMSGNMPESACPEKVLGTPPETEPIDTSDPKAPPS</sequence>
<name>A0A9Q9EJ42_9PEZI</name>
<evidence type="ECO:0000313" key="5">
    <source>
        <dbReference type="Proteomes" id="UP001056384"/>
    </source>
</evidence>
<dbReference type="SUPFAM" id="SSF52266">
    <property type="entry name" value="SGNH hydrolase"/>
    <property type="match status" value="1"/>
</dbReference>
<organism evidence="4 5">
    <name type="scientific">Septoria linicola</name>
    <dbReference type="NCBI Taxonomy" id="215465"/>
    <lineage>
        <taxon>Eukaryota</taxon>
        <taxon>Fungi</taxon>
        <taxon>Dikarya</taxon>
        <taxon>Ascomycota</taxon>
        <taxon>Pezizomycotina</taxon>
        <taxon>Dothideomycetes</taxon>
        <taxon>Dothideomycetidae</taxon>
        <taxon>Mycosphaerellales</taxon>
        <taxon>Mycosphaerellaceae</taxon>
        <taxon>Septoria</taxon>
    </lineage>
</organism>
<dbReference type="SUPFAM" id="SSF49265">
    <property type="entry name" value="Fibronectin type III"/>
    <property type="match status" value="1"/>
</dbReference>
<evidence type="ECO:0000256" key="1">
    <source>
        <dbReference type="SAM" id="MobiDB-lite"/>
    </source>
</evidence>
<feature type="signal peptide" evidence="2">
    <location>
        <begin position="1"/>
        <end position="25"/>
    </location>
</feature>
<evidence type="ECO:0000256" key="2">
    <source>
        <dbReference type="SAM" id="SignalP"/>
    </source>
</evidence>
<dbReference type="Proteomes" id="UP001056384">
    <property type="component" value="Chromosome 3"/>
</dbReference>
<dbReference type="PROSITE" id="PS50853">
    <property type="entry name" value="FN3"/>
    <property type="match status" value="1"/>
</dbReference>
<reference evidence="4" key="1">
    <citation type="submission" date="2022-06" db="EMBL/GenBank/DDBJ databases">
        <title>Complete genome sequences of two strains of the flax pathogen Septoria linicola.</title>
        <authorList>
            <person name="Lapalu N."/>
            <person name="Simon A."/>
            <person name="Demenou B."/>
            <person name="Paumier D."/>
            <person name="Guillot M.-P."/>
            <person name="Gout L."/>
            <person name="Valade R."/>
        </authorList>
    </citation>
    <scope>NUCLEOTIDE SEQUENCE</scope>
    <source>
        <strain evidence="4">SE15195</strain>
    </source>
</reference>
<keyword evidence="2" id="KW-0732">Signal</keyword>
<feature type="region of interest" description="Disordered" evidence="1">
    <location>
        <begin position="476"/>
        <end position="512"/>
    </location>
</feature>
<feature type="compositionally biased region" description="Basic and acidic residues" evidence="1">
    <location>
        <begin position="83"/>
        <end position="92"/>
    </location>
</feature>
<dbReference type="EMBL" id="CP099420">
    <property type="protein sequence ID" value="USW50973.1"/>
    <property type="molecule type" value="Genomic_DNA"/>
</dbReference>